<feature type="region of interest" description="Disordered" evidence="6">
    <location>
        <begin position="1"/>
        <end position="23"/>
    </location>
</feature>
<feature type="compositionally biased region" description="Low complexity" evidence="6">
    <location>
        <begin position="12"/>
        <end position="21"/>
    </location>
</feature>
<evidence type="ECO:0000259" key="7">
    <source>
        <dbReference type="Pfam" id="PF01694"/>
    </source>
</evidence>
<evidence type="ECO:0000256" key="6">
    <source>
        <dbReference type="SAM" id="MobiDB-lite"/>
    </source>
</evidence>
<dbReference type="KEGG" id="mng:MNEG_11957"/>
<dbReference type="SUPFAM" id="SSF144091">
    <property type="entry name" value="Rhomboid-like"/>
    <property type="match status" value="1"/>
</dbReference>
<evidence type="ECO:0000313" key="8">
    <source>
        <dbReference type="EMBL" id="KIY96005.1"/>
    </source>
</evidence>
<evidence type="ECO:0000313" key="9">
    <source>
        <dbReference type="Proteomes" id="UP000054498"/>
    </source>
</evidence>
<evidence type="ECO:0000256" key="2">
    <source>
        <dbReference type="ARBA" id="ARBA00009045"/>
    </source>
</evidence>
<dbReference type="EMBL" id="KK103205">
    <property type="protein sequence ID" value="KIY96005.1"/>
    <property type="molecule type" value="Genomic_DNA"/>
</dbReference>
<dbReference type="InterPro" id="IPR050925">
    <property type="entry name" value="Rhomboid_protease_S54"/>
</dbReference>
<dbReference type="PANTHER" id="PTHR43731">
    <property type="entry name" value="RHOMBOID PROTEASE"/>
    <property type="match status" value="1"/>
</dbReference>
<dbReference type="InterPro" id="IPR022764">
    <property type="entry name" value="Peptidase_S54_rhomboid_dom"/>
</dbReference>
<evidence type="ECO:0000256" key="4">
    <source>
        <dbReference type="ARBA" id="ARBA00022989"/>
    </source>
</evidence>
<dbReference type="STRING" id="145388.A0A0D2MMJ6"/>
<dbReference type="Gene3D" id="1.20.1540.10">
    <property type="entry name" value="Rhomboid-like"/>
    <property type="match status" value="1"/>
</dbReference>
<dbReference type="InterPro" id="IPR035952">
    <property type="entry name" value="Rhomboid-like_sf"/>
</dbReference>
<keyword evidence="5" id="KW-0472">Membrane</keyword>
<reference evidence="8 9" key="1">
    <citation type="journal article" date="2013" name="BMC Genomics">
        <title>Reconstruction of the lipid metabolism for the microalga Monoraphidium neglectum from its genome sequence reveals characteristics suitable for biofuel production.</title>
        <authorList>
            <person name="Bogen C."/>
            <person name="Al-Dilaimi A."/>
            <person name="Albersmeier A."/>
            <person name="Wichmann J."/>
            <person name="Grundmann M."/>
            <person name="Rupp O."/>
            <person name="Lauersen K.J."/>
            <person name="Blifernez-Klassen O."/>
            <person name="Kalinowski J."/>
            <person name="Goesmann A."/>
            <person name="Mussgnug J.H."/>
            <person name="Kruse O."/>
        </authorList>
    </citation>
    <scope>NUCLEOTIDE SEQUENCE [LARGE SCALE GENOMIC DNA]</scope>
    <source>
        <strain evidence="8 9">SAG 48.87</strain>
    </source>
</reference>
<organism evidence="8 9">
    <name type="scientific">Monoraphidium neglectum</name>
    <dbReference type="NCBI Taxonomy" id="145388"/>
    <lineage>
        <taxon>Eukaryota</taxon>
        <taxon>Viridiplantae</taxon>
        <taxon>Chlorophyta</taxon>
        <taxon>core chlorophytes</taxon>
        <taxon>Chlorophyceae</taxon>
        <taxon>CS clade</taxon>
        <taxon>Sphaeropleales</taxon>
        <taxon>Selenastraceae</taxon>
        <taxon>Monoraphidium</taxon>
    </lineage>
</organism>
<keyword evidence="9" id="KW-1185">Reference proteome</keyword>
<dbReference type="GO" id="GO:0004252">
    <property type="term" value="F:serine-type endopeptidase activity"/>
    <property type="evidence" value="ECO:0007669"/>
    <property type="project" value="InterPro"/>
</dbReference>
<dbReference type="PANTHER" id="PTHR43731:SF26">
    <property type="entry name" value="RHOMBOID-LIKE PROTEIN 10, CHLOROPLASTIC"/>
    <property type="match status" value="1"/>
</dbReference>
<evidence type="ECO:0000256" key="5">
    <source>
        <dbReference type="ARBA" id="ARBA00023136"/>
    </source>
</evidence>
<feature type="domain" description="Peptidase S54 rhomboid" evidence="7">
    <location>
        <begin position="136"/>
        <end position="286"/>
    </location>
</feature>
<name>A0A0D2MMJ6_9CHLO</name>
<gene>
    <name evidence="8" type="ORF">MNEG_11957</name>
</gene>
<accession>A0A0D2MMJ6</accession>
<dbReference type="GeneID" id="25729271"/>
<dbReference type="AlphaFoldDB" id="A0A0D2MMJ6"/>
<evidence type="ECO:0000256" key="1">
    <source>
        <dbReference type="ARBA" id="ARBA00004141"/>
    </source>
</evidence>
<dbReference type="OrthoDB" id="418595at2759"/>
<dbReference type="RefSeq" id="XP_013895025.1">
    <property type="nucleotide sequence ID" value="XM_014039571.1"/>
</dbReference>
<protein>
    <recommendedName>
        <fullName evidence="7">Peptidase S54 rhomboid domain-containing protein</fullName>
    </recommendedName>
</protein>
<keyword evidence="4" id="KW-1133">Transmembrane helix</keyword>
<dbReference type="Proteomes" id="UP000054498">
    <property type="component" value="Unassembled WGS sequence"/>
</dbReference>
<sequence length="310" mass="31965">MRPEARCTHLGAAASTDASSSGQEQQDDLQIWWKVKPSQSAPPRQGLMAKGEGRFINETVIGFAGSTRTGRTTAVGSQLDLPQVEPLFCYLLLAAQLSVYAVGTWIGATQGAEASMAMAMELALQPSAVLSTAGDSEWWRLGSCLLLHNGMPHLALDTFALAYLGPDAEALLGHFPFLSIYFLSGLTAAATSLLFGADVATAGATGALLGVIGAMAGYEAANKELKAHGELGRGGSNQIGSPWGAAALGGCALLLGLLPGNGPLAIDDAAQLAGALAGAWLGYNVGPRFTVTREVDIPEGSMLVPQQPFL</sequence>
<evidence type="ECO:0000256" key="3">
    <source>
        <dbReference type="ARBA" id="ARBA00022692"/>
    </source>
</evidence>
<dbReference type="Pfam" id="PF01694">
    <property type="entry name" value="Rhomboid"/>
    <property type="match status" value="1"/>
</dbReference>
<keyword evidence="3" id="KW-0812">Transmembrane</keyword>
<proteinExistence type="inferred from homology"/>
<dbReference type="GO" id="GO:0016020">
    <property type="term" value="C:membrane"/>
    <property type="evidence" value="ECO:0007669"/>
    <property type="project" value="UniProtKB-SubCell"/>
</dbReference>
<comment type="similarity">
    <text evidence="2">Belongs to the peptidase S54 family.</text>
</comment>
<comment type="subcellular location">
    <subcellularLocation>
        <location evidence="1">Membrane</location>
        <topology evidence="1">Multi-pass membrane protein</topology>
    </subcellularLocation>
</comment>